<feature type="transmembrane region" description="Helical" evidence="1">
    <location>
        <begin position="81"/>
        <end position="102"/>
    </location>
</feature>
<evidence type="ECO:0000313" key="3">
    <source>
        <dbReference type="Proteomes" id="UP000290189"/>
    </source>
</evidence>
<keyword evidence="2" id="KW-0496">Mitochondrion</keyword>
<dbReference type="Pfam" id="PF06979">
    <property type="entry name" value="TMEM70"/>
    <property type="match status" value="1"/>
</dbReference>
<evidence type="ECO:0000313" key="2">
    <source>
        <dbReference type="EMBL" id="SPQ96215.1"/>
    </source>
</evidence>
<sequence length="196" mass="21523">MRQRLGGVDGATVMLARTTTRGFATKAAVRTAAMPHAPQPGMVYEDINDKARKRYYLCLSTNLAFTANLMASFWFPADALIQSLSVGGSLGGLCLFVINHVVARHELARITLIDDSRVKLTTYTVTGRFRDLVVKVDDLTAKPTQLASKTVDLVPIKIAGHTFHYLLSKRGSFFSASAFRFIFKAPLDVVLLSTLK</sequence>
<reference evidence="2 3" key="1">
    <citation type="submission" date="2018-03" db="EMBL/GenBank/DDBJ databases">
        <authorList>
            <person name="Fogelqvist J."/>
        </authorList>
    </citation>
    <scope>NUCLEOTIDE SEQUENCE [LARGE SCALE GENOMIC DNA]</scope>
</reference>
<accession>A0A3P3Y7U0</accession>
<keyword evidence="1" id="KW-0812">Transmembrane</keyword>
<geneLocation type="mitochondrion" evidence="2"/>
<dbReference type="EMBL" id="OVEO01000005">
    <property type="protein sequence ID" value="SPQ96215.1"/>
    <property type="molecule type" value="Genomic_DNA"/>
</dbReference>
<organism evidence="2 3">
    <name type="scientific">Plasmodiophora brassicae</name>
    <name type="common">Clubroot disease agent</name>
    <dbReference type="NCBI Taxonomy" id="37360"/>
    <lineage>
        <taxon>Eukaryota</taxon>
        <taxon>Sar</taxon>
        <taxon>Rhizaria</taxon>
        <taxon>Endomyxa</taxon>
        <taxon>Phytomyxea</taxon>
        <taxon>Plasmodiophorida</taxon>
        <taxon>Plasmodiophoridae</taxon>
        <taxon>Plasmodiophora</taxon>
    </lineage>
</organism>
<gene>
    <name evidence="2" type="ORF">PLBR_LOCUS3430</name>
</gene>
<protein>
    <recommendedName>
        <fullName evidence="4">Transmembrane protein 186</fullName>
    </recommendedName>
</protein>
<name>A0A3P3Y7U0_PLABS</name>
<dbReference type="InterPro" id="IPR045325">
    <property type="entry name" value="TMEM70/TMEM186/TMEM223"/>
</dbReference>
<feature type="transmembrane region" description="Helical" evidence="1">
    <location>
        <begin position="55"/>
        <end position="75"/>
    </location>
</feature>
<proteinExistence type="predicted"/>
<keyword evidence="1" id="KW-1133">Transmembrane helix</keyword>
<evidence type="ECO:0000256" key="1">
    <source>
        <dbReference type="SAM" id="Phobius"/>
    </source>
</evidence>
<evidence type="ECO:0008006" key="4">
    <source>
        <dbReference type="Google" id="ProtNLM"/>
    </source>
</evidence>
<keyword evidence="1" id="KW-0472">Membrane</keyword>
<dbReference type="Proteomes" id="UP000290189">
    <property type="component" value="Unassembled WGS sequence"/>
</dbReference>
<dbReference type="AlphaFoldDB" id="A0A3P3Y7U0"/>